<evidence type="ECO:0000313" key="3">
    <source>
        <dbReference type="Proteomes" id="UP000221394"/>
    </source>
</evidence>
<proteinExistence type="predicted"/>
<reference evidence="2 3" key="1">
    <citation type="submission" date="2017-10" db="EMBL/GenBank/DDBJ databases">
        <title>Sequencing the genomes of 1000 actinobacteria strains.</title>
        <authorList>
            <person name="Klenk H.-P."/>
        </authorList>
    </citation>
    <scope>NUCLEOTIDE SEQUENCE [LARGE SCALE GENOMIC DNA]</scope>
    <source>
        <strain evidence="2 3">DSM 21574</strain>
    </source>
</reference>
<evidence type="ECO:0000313" key="2">
    <source>
        <dbReference type="EMBL" id="PFG36665.1"/>
    </source>
</evidence>
<feature type="domain" description="DUF1540" evidence="1">
    <location>
        <begin position="63"/>
        <end position="96"/>
    </location>
</feature>
<gene>
    <name evidence="2" type="ORF">ATL41_1398</name>
</gene>
<name>A0A2A9EEG1_9MICO</name>
<keyword evidence="3" id="KW-1185">Reference proteome</keyword>
<dbReference type="RefSeq" id="WP_098457818.1">
    <property type="nucleotide sequence ID" value="NZ_PDJH01000001.1"/>
</dbReference>
<feature type="domain" description="DUF1540" evidence="1">
    <location>
        <begin position="13"/>
        <end position="44"/>
    </location>
</feature>
<organism evidence="2 3">
    <name type="scientific">Flavimobilis soli</name>
    <dbReference type="NCBI Taxonomy" id="442709"/>
    <lineage>
        <taxon>Bacteria</taxon>
        <taxon>Bacillati</taxon>
        <taxon>Actinomycetota</taxon>
        <taxon>Actinomycetes</taxon>
        <taxon>Micrococcales</taxon>
        <taxon>Jonesiaceae</taxon>
        <taxon>Flavimobilis</taxon>
    </lineage>
</organism>
<evidence type="ECO:0000259" key="1">
    <source>
        <dbReference type="Pfam" id="PF07561"/>
    </source>
</evidence>
<protein>
    <submittedName>
        <fullName evidence="2">Uncharacterized protein DUF1540</fullName>
    </submittedName>
</protein>
<dbReference type="OrthoDB" id="3213529at2"/>
<sequence>MSAMLEMPPVSECTIAGCSYNHDGCHAAAITIAGNAGDASCATFIPLDLKGGLSRVVASVGACQRVECSHNDHLECNAESVRIGAGGTHHADCLTYDPA</sequence>
<comment type="caution">
    <text evidence="2">The sequence shown here is derived from an EMBL/GenBank/DDBJ whole genome shotgun (WGS) entry which is preliminary data.</text>
</comment>
<dbReference type="EMBL" id="PDJH01000001">
    <property type="protein sequence ID" value="PFG36665.1"/>
    <property type="molecule type" value="Genomic_DNA"/>
</dbReference>
<dbReference type="InterPro" id="IPR011437">
    <property type="entry name" value="DUF1540"/>
</dbReference>
<dbReference type="Proteomes" id="UP000221394">
    <property type="component" value="Unassembled WGS sequence"/>
</dbReference>
<accession>A0A2A9EEG1</accession>
<dbReference type="AlphaFoldDB" id="A0A2A9EEG1"/>
<dbReference type="Pfam" id="PF07561">
    <property type="entry name" value="DUF1540"/>
    <property type="match status" value="2"/>
</dbReference>